<keyword evidence="2" id="KW-0812">Transmembrane</keyword>
<feature type="region of interest" description="Disordered" evidence="1">
    <location>
        <begin position="28"/>
        <end position="55"/>
    </location>
</feature>
<evidence type="ECO:0000313" key="3">
    <source>
        <dbReference type="EMBL" id="PIA90355.1"/>
    </source>
</evidence>
<dbReference type="EMBL" id="LKMD01000107">
    <property type="protein sequence ID" value="PIA90355.1"/>
    <property type="molecule type" value="Genomic_DNA"/>
</dbReference>
<evidence type="ECO:0000313" key="4">
    <source>
        <dbReference type="Proteomes" id="UP000230605"/>
    </source>
</evidence>
<keyword evidence="2" id="KW-0472">Membrane</keyword>
<name>A0A2G5HCX9_CERBT</name>
<feature type="compositionally biased region" description="Polar residues" evidence="1">
    <location>
        <begin position="28"/>
        <end position="52"/>
    </location>
</feature>
<feature type="transmembrane region" description="Helical" evidence="2">
    <location>
        <begin position="81"/>
        <end position="98"/>
    </location>
</feature>
<protein>
    <submittedName>
        <fullName evidence="3">Uncharacterized protein</fullName>
    </submittedName>
</protein>
<sequence length="122" mass="13614">MPSVVLISSVQIFLSICERHAPTQQSFRKALSSTMSTRTSSDASESTLQGQQSEEKVPFIDQEWRPTALPSRERPSLLRRIVPYLALATANLVFLLLISKLLEQRYIHGPNIVYSKSPSLGA</sequence>
<comment type="caution">
    <text evidence="3">The sequence shown here is derived from an EMBL/GenBank/DDBJ whole genome shotgun (WGS) entry which is preliminary data.</text>
</comment>
<dbReference type="AlphaFoldDB" id="A0A2G5HCX9"/>
<proteinExistence type="predicted"/>
<organism evidence="3 4">
    <name type="scientific">Cercospora beticola</name>
    <name type="common">Sugarbeet leaf spot fungus</name>
    <dbReference type="NCBI Taxonomy" id="122368"/>
    <lineage>
        <taxon>Eukaryota</taxon>
        <taxon>Fungi</taxon>
        <taxon>Dikarya</taxon>
        <taxon>Ascomycota</taxon>
        <taxon>Pezizomycotina</taxon>
        <taxon>Dothideomycetes</taxon>
        <taxon>Dothideomycetidae</taxon>
        <taxon>Mycosphaerellales</taxon>
        <taxon>Mycosphaerellaceae</taxon>
        <taxon>Cercospora</taxon>
    </lineage>
</organism>
<keyword evidence="2" id="KW-1133">Transmembrane helix</keyword>
<accession>A0A2G5HCX9</accession>
<evidence type="ECO:0000256" key="2">
    <source>
        <dbReference type="SAM" id="Phobius"/>
    </source>
</evidence>
<gene>
    <name evidence="3" type="ORF">CB0940_10975</name>
</gene>
<evidence type="ECO:0000256" key="1">
    <source>
        <dbReference type="SAM" id="MobiDB-lite"/>
    </source>
</evidence>
<dbReference type="Proteomes" id="UP000230605">
    <property type="component" value="Chromosome 9"/>
</dbReference>
<reference evidence="3 4" key="1">
    <citation type="submission" date="2015-10" db="EMBL/GenBank/DDBJ databases">
        <title>The cercosporin biosynthetic gene cluster was horizontally transferred to several fungal lineages and shown to be expanded in Cercospora beticola based on microsynteny with recipient genomes.</title>
        <authorList>
            <person name="De Jonge R."/>
            <person name="Ebert M.K."/>
            <person name="Suttle J.C."/>
            <person name="Jurick Ii W.M."/>
            <person name="Secor G.A."/>
            <person name="Thomma B.P."/>
            <person name="Van De Peer Y."/>
            <person name="Bolton M.D."/>
        </authorList>
    </citation>
    <scope>NUCLEOTIDE SEQUENCE [LARGE SCALE GENOMIC DNA]</scope>
    <source>
        <strain evidence="3 4">09-40</strain>
    </source>
</reference>